<sequence length="108" mass="12138">MRQGLLLAGEPDNSRHLALAPWPSHHITGAPHRRTACCTRSATVLHPHVAPILPASLRERDKPLRTLPYGVPCTMPPRRTRAAWTPPLCLCLCLPAKPTRHRRSWPRL</sequence>
<organism evidence="1 2">
    <name type="scientific">Oryza meyeriana var. granulata</name>
    <dbReference type="NCBI Taxonomy" id="110450"/>
    <lineage>
        <taxon>Eukaryota</taxon>
        <taxon>Viridiplantae</taxon>
        <taxon>Streptophyta</taxon>
        <taxon>Embryophyta</taxon>
        <taxon>Tracheophyta</taxon>
        <taxon>Spermatophyta</taxon>
        <taxon>Magnoliopsida</taxon>
        <taxon>Liliopsida</taxon>
        <taxon>Poales</taxon>
        <taxon>Poaceae</taxon>
        <taxon>BOP clade</taxon>
        <taxon>Oryzoideae</taxon>
        <taxon>Oryzeae</taxon>
        <taxon>Oryzinae</taxon>
        <taxon>Oryza</taxon>
        <taxon>Oryza meyeriana</taxon>
    </lineage>
</organism>
<evidence type="ECO:0000313" key="2">
    <source>
        <dbReference type="Proteomes" id="UP000479710"/>
    </source>
</evidence>
<name>A0A6G1EQQ1_9ORYZ</name>
<keyword evidence="2" id="KW-1185">Reference proteome</keyword>
<dbReference type="AlphaFoldDB" id="A0A6G1EQQ1"/>
<dbReference type="EMBL" id="SPHZ02000003">
    <property type="protein sequence ID" value="KAF0926947.1"/>
    <property type="molecule type" value="Genomic_DNA"/>
</dbReference>
<reference evidence="1 2" key="1">
    <citation type="submission" date="2019-11" db="EMBL/GenBank/DDBJ databases">
        <title>Whole genome sequence of Oryza granulata.</title>
        <authorList>
            <person name="Li W."/>
        </authorList>
    </citation>
    <scope>NUCLEOTIDE SEQUENCE [LARGE SCALE GENOMIC DNA]</scope>
    <source>
        <strain evidence="2">cv. Menghai</strain>
        <tissue evidence="1">Leaf</tissue>
    </source>
</reference>
<accession>A0A6G1EQQ1</accession>
<evidence type="ECO:0000313" key="1">
    <source>
        <dbReference type="EMBL" id="KAF0926947.1"/>
    </source>
</evidence>
<gene>
    <name evidence="1" type="ORF">E2562_028431</name>
</gene>
<dbReference type="Proteomes" id="UP000479710">
    <property type="component" value="Unassembled WGS sequence"/>
</dbReference>
<protein>
    <submittedName>
        <fullName evidence="1">Uncharacterized protein</fullName>
    </submittedName>
</protein>
<proteinExistence type="predicted"/>
<comment type="caution">
    <text evidence="1">The sequence shown here is derived from an EMBL/GenBank/DDBJ whole genome shotgun (WGS) entry which is preliminary data.</text>
</comment>